<dbReference type="GO" id="GO:0004842">
    <property type="term" value="F:ubiquitin-protein transferase activity"/>
    <property type="evidence" value="ECO:0007669"/>
    <property type="project" value="InterPro"/>
</dbReference>
<dbReference type="GO" id="GO:0003723">
    <property type="term" value="F:RNA binding"/>
    <property type="evidence" value="ECO:0007669"/>
    <property type="project" value="UniProtKB-UniRule"/>
</dbReference>
<feature type="region of interest" description="Disordered" evidence="3">
    <location>
        <begin position="651"/>
        <end position="672"/>
    </location>
</feature>
<gene>
    <name evidence="7" type="ORF">IEQ34_005053</name>
</gene>
<dbReference type="PANTHER" id="PTHR12603:SF36">
    <property type="entry name" value="RNA BINDING (RRM_RBD_RNP MOTIFS) FAMILY PROTEIN"/>
    <property type="match status" value="1"/>
</dbReference>
<dbReference type="Gene3D" id="3.30.40.10">
    <property type="entry name" value="Zinc/RING finger domain, C3HC4 (zinc finger)"/>
    <property type="match status" value="1"/>
</dbReference>
<feature type="domain" description="RING-type" evidence="5">
    <location>
        <begin position="243"/>
        <end position="291"/>
    </location>
</feature>
<evidence type="ECO:0000313" key="7">
    <source>
        <dbReference type="EMBL" id="KAH0464950.1"/>
    </source>
</evidence>
<evidence type="ECO:0000256" key="1">
    <source>
        <dbReference type="PROSITE-ProRule" id="PRU00175"/>
    </source>
</evidence>
<feature type="transmembrane region" description="Helical" evidence="4">
    <location>
        <begin position="12"/>
        <end position="37"/>
    </location>
</feature>
<dbReference type="GO" id="GO:0008270">
    <property type="term" value="F:zinc ion binding"/>
    <property type="evidence" value="ECO:0007669"/>
    <property type="project" value="UniProtKB-KW"/>
</dbReference>
<feature type="domain" description="RRM" evidence="6">
    <location>
        <begin position="345"/>
        <end position="433"/>
    </location>
</feature>
<sequence length="1388" mass="154383">MICFRGFLVFRILAGWLPLVFLICWFFGCDITAFQLLLSRRFHEIFWMFQTIKRKKLLFYIAGLAAFWDFRVSKPIRLIGSPHRLAWTLMLNLRLDNSLFFGYFWCWIFDNLIMMSKTKLIHSSLGGPTWQPGCGNEWNSDIYNWRLCEGQILTHNALQFVRPILEEEEFLLEDVRVEQLLPVVDLEGEEPPPVVIVPVVLVLVVESLVEVVGSRSEILPFFRFAPPKKALRVTMSDNGDKACPLCAEDMDLTDQQLKPCKCGYEICVWCWHQIMDMAEKENSEGRCPACRTSYNKERIFGMAVNCERLMNGSNTEKRYKSPKTKLKMSADARKNLSRVRVVQRNLVYIMGLPSHLADENVLERKEYFGQYGKILKLSISRPATTAQQAPNNCFSVYVLYITYAREEDAVRCIQSVHNYTLESKSLRACFGTTKYCHSWLRNMTCSNPDCLYLHDIGCQDDSFTKDEIISAYSRSRVPQVALNNLQRRAGNVLPPPADELGTNGTASSKTCLRMSSNNTTNHAKAANVSSGRSIVLPASASWGSRVSTKCPPTMTTPSFQNPVKQKPEFCNSGSLYSSVSSIKCISGWDDHVSVLSNIPDIGAVDGGSGALEPLNHVSSILDHPVVSDDSSETSVFAESSLIISAWDDDTTSKAPKGRNMMHMDSQSSPQEPLKVNFTTDEITSDLCESTEIVFDETCNYAWDDDGDITSNQNKDPSFCHMDGKTTSLEALGCSSDQDSQTSLSGDTTEGDTPCTPSISCSSSQLLDTLTGQKDGLIEREIVSSDSTNAKNLECNDSLSKRVDCDDAISNSIAPKEDTESVCLGISCINFESRLVVDHQSKDKYQIVSSNNCSNFSDGSLTIELCQNYSNKEVERLSSKPFSHASVVIDSQFFPIDSPGWTSNQQSDLSLAMAKGDNYSLANDDQREKVSNASIQTVISSCSLIPSKISCSPASNSCKEDAWDLQYPIIANTSAMDAVVDQGFSILRDQSAVPSVLPKQDQHDNYAMQRENFEAPDMIRTDKNKPNYLVKSDDLTTIKSEIIDVGEGSIISNILSLDFDPWDDSLQSADNFSKLLNGMDKKGSSPTLSSSWKSQNNNQSRFSFARQENSTNVSATYSLATSQVEKSSSSNKESFKDSFHNNILLNTVGGPGVVLSNGSLFSSNNSVGTLRTNIPAPPGFSVPNRTPPPGFSSQERYENGFSSVASGNLFHGKPPLPCQFELRSARNADDVEFIDPAILAVGKGILPLEVNNTELSFNSILPSKFCTTEGNRIQSLMQHSISAHHDRRVFNNNLADGLSTMRDPYTSSRFPMQINNTSYSPFTHQQLRTSNILNSQWSDWQNVLNHSGMGMAEFVKNERFGHDNFIPIKDEHKFGLSSSNYLYTRPYGM</sequence>
<dbReference type="InterPro" id="IPR012677">
    <property type="entry name" value="Nucleotide-bd_a/b_plait_sf"/>
</dbReference>
<dbReference type="GO" id="GO:0016567">
    <property type="term" value="P:protein ubiquitination"/>
    <property type="evidence" value="ECO:0007669"/>
    <property type="project" value="TreeGrafter"/>
</dbReference>
<dbReference type="SMART" id="SM00361">
    <property type="entry name" value="RRM_1"/>
    <property type="match status" value="1"/>
</dbReference>
<dbReference type="InterPro" id="IPR035979">
    <property type="entry name" value="RBD_domain_sf"/>
</dbReference>
<dbReference type="InterPro" id="IPR039515">
    <property type="entry name" value="NOT4_mRING-HC-C4C4"/>
</dbReference>
<proteinExistence type="predicted"/>
<organism evidence="7 8">
    <name type="scientific">Dendrobium chrysotoxum</name>
    <name type="common">Orchid</name>
    <dbReference type="NCBI Taxonomy" id="161865"/>
    <lineage>
        <taxon>Eukaryota</taxon>
        <taxon>Viridiplantae</taxon>
        <taxon>Streptophyta</taxon>
        <taxon>Embryophyta</taxon>
        <taxon>Tracheophyta</taxon>
        <taxon>Spermatophyta</taxon>
        <taxon>Magnoliopsida</taxon>
        <taxon>Liliopsida</taxon>
        <taxon>Asparagales</taxon>
        <taxon>Orchidaceae</taxon>
        <taxon>Epidendroideae</taxon>
        <taxon>Malaxideae</taxon>
        <taxon>Dendrobiinae</taxon>
        <taxon>Dendrobium</taxon>
    </lineage>
</organism>
<dbReference type="PROSITE" id="PS51257">
    <property type="entry name" value="PROKAR_LIPOPROTEIN"/>
    <property type="match status" value="1"/>
</dbReference>
<evidence type="ECO:0000256" key="3">
    <source>
        <dbReference type="SAM" id="MobiDB-lite"/>
    </source>
</evidence>
<dbReference type="InterPro" id="IPR034261">
    <property type="entry name" value="CNOT4_RRM"/>
</dbReference>
<evidence type="ECO:0000256" key="4">
    <source>
        <dbReference type="SAM" id="Phobius"/>
    </source>
</evidence>
<dbReference type="Gene3D" id="3.30.70.330">
    <property type="match status" value="1"/>
</dbReference>
<dbReference type="InterPro" id="IPR000504">
    <property type="entry name" value="RRM_dom"/>
</dbReference>
<keyword evidence="1" id="KW-0479">Metal-binding</keyword>
<evidence type="ECO:0000313" key="8">
    <source>
        <dbReference type="Proteomes" id="UP000775213"/>
    </source>
</evidence>
<dbReference type="SUPFAM" id="SSF57850">
    <property type="entry name" value="RING/U-box"/>
    <property type="match status" value="1"/>
</dbReference>
<dbReference type="SUPFAM" id="SSF54928">
    <property type="entry name" value="RNA-binding domain, RBD"/>
    <property type="match status" value="1"/>
</dbReference>
<feature type="region of interest" description="Disordered" evidence="3">
    <location>
        <begin position="732"/>
        <end position="755"/>
    </location>
</feature>
<dbReference type="PANTHER" id="PTHR12603">
    <property type="entry name" value="CCR4-NOT TRANSCRIPTION COMPLEX RELATED"/>
    <property type="match status" value="1"/>
</dbReference>
<dbReference type="PROSITE" id="PS50089">
    <property type="entry name" value="ZF_RING_2"/>
    <property type="match status" value="1"/>
</dbReference>
<accession>A0AAV7HA22</accession>
<dbReference type="EMBL" id="JAGFBR010000006">
    <property type="protein sequence ID" value="KAH0464950.1"/>
    <property type="molecule type" value="Genomic_DNA"/>
</dbReference>
<dbReference type="PROSITE" id="PS50102">
    <property type="entry name" value="RRM"/>
    <property type="match status" value="1"/>
</dbReference>
<feature type="compositionally biased region" description="Polar residues" evidence="3">
    <location>
        <begin position="732"/>
        <end position="747"/>
    </location>
</feature>
<protein>
    <recommendedName>
        <fullName evidence="9">CCR4-NOT transcription complex subunit 4</fullName>
    </recommendedName>
</protein>
<keyword evidence="8" id="KW-1185">Reference proteome</keyword>
<keyword evidence="4" id="KW-0472">Membrane</keyword>
<keyword evidence="2" id="KW-0694">RNA-binding</keyword>
<evidence type="ECO:0008006" key="9">
    <source>
        <dbReference type="Google" id="ProtNLM"/>
    </source>
</evidence>
<reference evidence="7 8" key="1">
    <citation type="journal article" date="2021" name="Hortic Res">
        <title>Chromosome-scale assembly of the Dendrobium chrysotoxum genome enhances the understanding of orchid evolution.</title>
        <authorList>
            <person name="Zhang Y."/>
            <person name="Zhang G.Q."/>
            <person name="Zhang D."/>
            <person name="Liu X.D."/>
            <person name="Xu X.Y."/>
            <person name="Sun W.H."/>
            <person name="Yu X."/>
            <person name="Zhu X."/>
            <person name="Wang Z.W."/>
            <person name="Zhao X."/>
            <person name="Zhong W.Y."/>
            <person name="Chen H."/>
            <person name="Yin W.L."/>
            <person name="Huang T."/>
            <person name="Niu S.C."/>
            <person name="Liu Z.J."/>
        </authorList>
    </citation>
    <scope>NUCLEOTIDE SEQUENCE [LARGE SCALE GENOMIC DNA]</scope>
    <source>
        <strain evidence="7">Lindl</strain>
    </source>
</reference>
<evidence type="ECO:0000259" key="6">
    <source>
        <dbReference type="PROSITE" id="PS50102"/>
    </source>
</evidence>
<dbReference type="Proteomes" id="UP000775213">
    <property type="component" value="Unassembled WGS sequence"/>
</dbReference>
<evidence type="ECO:0000259" key="5">
    <source>
        <dbReference type="PROSITE" id="PS50089"/>
    </source>
</evidence>
<name>A0AAV7HA22_DENCH</name>
<evidence type="ECO:0000256" key="2">
    <source>
        <dbReference type="PROSITE-ProRule" id="PRU00176"/>
    </source>
</evidence>
<keyword evidence="4" id="KW-1133">Transmembrane helix</keyword>
<dbReference type="CDD" id="cd12438">
    <property type="entry name" value="RRM_CNOT4"/>
    <property type="match status" value="1"/>
</dbReference>
<dbReference type="InterPro" id="IPR003954">
    <property type="entry name" value="RRM_euk-type"/>
</dbReference>
<comment type="caution">
    <text evidence="7">The sequence shown here is derived from an EMBL/GenBank/DDBJ whole genome shotgun (WGS) entry which is preliminary data.</text>
</comment>
<dbReference type="Pfam" id="PF14570">
    <property type="entry name" value="zf-RING_4"/>
    <property type="match status" value="1"/>
</dbReference>
<keyword evidence="1" id="KW-0862">Zinc</keyword>
<dbReference type="InterPro" id="IPR013083">
    <property type="entry name" value="Znf_RING/FYVE/PHD"/>
</dbReference>
<dbReference type="InterPro" id="IPR001841">
    <property type="entry name" value="Znf_RING"/>
</dbReference>
<dbReference type="GO" id="GO:0030014">
    <property type="term" value="C:CCR4-NOT complex"/>
    <property type="evidence" value="ECO:0007669"/>
    <property type="project" value="InterPro"/>
</dbReference>
<dbReference type="CDD" id="cd16618">
    <property type="entry name" value="mRING-HC-C4C4_CNOT4"/>
    <property type="match status" value="1"/>
</dbReference>
<keyword evidence="4" id="KW-0812">Transmembrane</keyword>
<dbReference type="InterPro" id="IPR039780">
    <property type="entry name" value="Mot2"/>
</dbReference>
<keyword evidence="1" id="KW-0863">Zinc-finger</keyword>